<name>A0AAE3UJ83_9BACT</name>
<dbReference type="AlphaFoldDB" id="A0AAE3UJ83"/>
<organism evidence="1 2">
    <name type="scientific">Xanthocytophaga agilis</name>
    <dbReference type="NCBI Taxonomy" id="3048010"/>
    <lineage>
        <taxon>Bacteria</taxon>
        <taxon>Pseudomonadati</taxon>
        <taxon>Bacteroidota</taxon>
        <taxon>Cytophagia</taxon>
        <taxon>Cytophagales</taxon>
        <taxon>Rhodocytophagaceae</taxon>
        <taxon>Xanthocytophaga</taxon>
    </lineage>
</organism>
<evidence type="ECO:0000313" key="1">
    <source>
        <dbReference type="EMBL" id="MDJ1504768.1"/>
    </source>
</evidence>
<evidence type="ECO:0000313" key="2">
    <source>
        <dbReference type="Proteomes" id="UP001232063"/>
    </source>
</evidence>
<dbReference type="RefSeq" id="WP_314516399.1">
    <property type="nucleotide sequence ID" value="NZ_JASJOU010000013.1"/>
</dbReference>
<accession>A0AAE3UJ83</accession>
<keyword evidence="2" id="KW-1185">Reference proteome</keyword>
<sequence length="154" mass="18059">MEFKIEQFAESPNRPQVSHKICKYLEQLTIQTILIPKRIILKSKWKVVLTLCFEEDTLGNVIDILLPSIKEYNEQAESTIVFIPFGDIINSSKPNVKFAESVFEAITLFFTKKYKSVSPEDLNQLRDKMDFEYIDSFGYPVPFEEQQYIDDLYL</sequence>
<proteinExistence type="predicted"/>
<gene>
    <name evidence="1" type="ORF">QNI22_29165</name>
</gene>
<protein>
    <submittedName>
        <fullName evidence="1">Uncharacterized protein</fullName>
    </submittedName>
</protein>
<comment type="caution">
    <text evidence="1">The sequence shown here is derived from an EMBL/GenBank/DDBJ whole genome shotgun (WGS) entry which is preliminary data.</text>
</comment>
<dbReference type="Proteomes" id="UP001232063">
    <property type="component" value="Unassembled WGS sequence"/>
</dbReference>
<dbReference type="EMBL" id="JASJOU010000013">
    <property type="protein sequence ID" value="MDJ1504768.1"/>
    <property type="molecule type" value="Genomic_DNA"/>
</dbReference>
<reference evidence="1" key="1">
    <citation type="submission" date="2023-05" db="EMBL/GenBank/DDBJ databases">
        <authorList>
            <person name="Zhang X."/>
        </authorList>
    </citation>
    <scope>NUCLEOTIDE SEQUENCE</scope>
    <source>
        <strain evidence="1">BD1B2-1</strain>
    </source>
</reference>